<accession>A0A316ZCA6</accession>
<dbReference type="RefSeq" id="XP_025599438.1">
    <property type="nucleotide sequence ID" value="XM_025742031.1"/>
</dbReference>
<dbReference type="AlphaFoldDB" id="A0A316ZCA6"/>
<dbReference type="GeneID" id="37269575"/>
<dbReference type="Proteomes" id="UP000245946">
    <property type="component" value="Unassembled WGS sequence"/>
</dbReference>
<feature type="compositionally biased region" description="Low complexity" evidence="1">
    <location>
        <begin position="63"/>
        <end position="73"/>
    </location>
</feature>
<evidence type="ECO:0000313" key="2">
    <source>
        <dbReference type="EMBL" id="PWN99159.1"/>
    </source>
</evidence>
<organism evidence="2 3">
    <name type="scientific">Tilletiopsis washingtonensis</name>
    <dbReference type="NCBI Taxonomy" id="58919"/>
    <lineage>
        <taxon>Eukaryota</taxon>
        <taxon>Fungi</taxon>
        <taxon>Dikarya</taxon>
        <taxon>Basidiomycota</taxon>
        <taxon>Ustilaginomycotina</taxon>
        <taxon>Exobasidiomycetes</taxon>
        <taxon>Entylomatales</taxon>
        <taxon>Entylomatales incertae sedis</taxon>
        <taxon>Tilletiopsis</taxon>
    </lineage>
</organism>
<evidence type="ECO:0000256" key="1">
    <source>
        <dbReference type="SAM" id="MobiDB-lite"/>
    </source>
</evidence>
<dbReference type="PROSITE" id="PS50096">
    <property type="entry name" value="IQ"/>
    <property type="match status" value="1"/>
</dbReference>
<feature type="region of interest" description="Disordered" evidence="1">
    <location>
        <begin position="49"/>
        <end position="73"/>
    </location>
</feature>
<reference evidence="2 3" key="1">
    <citation type="journal article" date="2018" name="Mol. Biol. Evol.">
        <title>Broad Genomic Sampling Reveals a Smut Pathogenic Ancestry of the Fungal Clade Ustilaginomycotina.</title>
        <authorList>
            <person name="Kijpornyongpan T."/>
            <person name="Mondo S.J."/>
            <person name="Barry K."/>
            <person name="Sandor L."/>
            <person name="Lee J."/>
            <person name="Lipzen A."/>
            <person name="Pangilinan J."/>
            <person name="LaButti K."/>
            <person name="Hainaut M."/>
            <person name="Henrissat B."/>
            <person name="Grigoriev I.V."/>
            <person name="Spatafora J.W."/>
            <person name="Aime M.C."/>
        </authorList>
    </citation>
    <scope>NUCLEOTIDE SEQUENCE [LARGE SCALE GENOMIC DNA]</scope>
    <source>
        <strain evidence="2 3">MCA 4186</strain>
    </source>
</reference>
<name>A0A316ZCA6_9BASI</name>
<proteinExistence type="predicted"/>
<sequence length="73" mass="8067">MRRHLAPLGAPLHLRRSRCTTTLAAAAASSERSIRGRVGRRAWRELHAARRTRRKHITSQGQARSSRASASAA</sequence>
<dbReference type="EMBL" id="KZ819289">
    <property type="protein sequence ID" value="PWN99159.1"/>
    <property type="molecule type" value="Genomic_DNA"/>
</dbReference>
<protein>
    <submittedName>
        <fullName evidence="2">Uncharacterized protein</fullName>
    </submittedName>
</protein>
<gene>
    <name evidence="2" type="ORF">FA09DRAFT_329100</name>
</gene>
<keyword evidence="3" id="KW-1185">Reference proteome</keyword>
<evidence type="ECO:0000313" key="3">
    <source>
        <dbReference type="Proteomes" id="UP000245946"/>
    </source>
</evidence>